<dbReference type="SUPFAM" id="SSF46785">
    <property type="entry name" value="Winged helix' DNA-binding domain"/>
    <property type="match status" value="1"/>
</dbReference>
<dbReference type="PRINTS" id="PR00056">
    <property type="entry name" value="HSFDOMAIN"/>
</dbReference>
<dbReference type="Gene3D" id="1.10.10.10">
    <property type="entry name" value="Winged helix-like DNA-binding domain superfamily/Winged helix DNA-binding domain"/>
    <property type="match status" value="1"/>
</dbReference>
<keyword evidence="3" id="KW-0805">Transcription regulation</keyword>
<evidence type="ECO:0000256" key="5">
    <source>
        <dbReference type="ARBA" id="ARBA00023125"/>
    </source>
</evidence>
<evidence type="ECO:0000256" key="6">
    <source>
        <dbReference type="ARBA" id="ARBA00023163"/>
    </source>
</evidence>
<feature type="compositionally biased region" description="Low complexity" evidence="9">
    <location>
        <begin position="8"/>
        <end position="18"/>
    </location>
</feature>
<evidence type="ECO:0000313" key="11">
    <source>
        <dbReference type="EMBL" id="KAJ4977551.1"/>
    </source>
</evidence>
<dbReference type="EMBL" id="JAMYWD010000002">
    <property type="protein sequence ID" value="KAJ4977551.1"/>
    <property type="molecule type" value="Genomic_DNA"/>
</dbReference>
<gene>
    <name evidence="11" type="ORF">NE237_008331</name>
</gene>
<keyword evidence="12" id="KW-1185">Reference proteome</keyword>
<evidence type="ECO:0000313" key="12">
    <source>
        <dbReference type="Proteomes" id="UP001141806"/>
    </source>
</evidence>
<dbReference type="PROSITE" id="PS00434">
    <property type="entry name" value="HSF_DOMAIN"/>
    <property type="match status" value="1"/>
</dbReference>
<feature type="region of interest" description="Disordered" evidence="9">
    <location>
        <begin position="233"/>
        <end position="259"/>
    </location>
</feature>
<keyword evidence="5" id="KW-0238">DNA-binding</keyword>
<dbReference type="AlphaFoldDB" id="A0A9Q0KWA5"/>
<evidence type="ECO:0000256" key="8">
    <source>
        <dbReference type="RuleBase" id="RU004020"/>
    </source>
</evidence>
<comment type="caution">
    <text evidence="11">The sequence shown here is derived from an EMBL/GenBank/DDBJ whole genome shotgun (WGS) entry which is preliminary data.</text>
</comment>
<dbReference type="OrthoDB" id="60033at2759"/>
<dbReference type="PANTHER" id="PTHR10015">
    <property type="entry name" value="HEAT SHOCK TRANSCRIPTION FACTOR"/>
    <property type="match status" value="1"/>
</dbReference>
<dbReference type="GO" id="GO:0005634">
    <property type="term" value="C:nucleus"/>
    <property type="evidence" value="ECO:0007669"/>
    <property type="project" value="UniProtKB-SubCell"/>
</dbReference>
<evidence type="ECO:0000256" key="1">
    <source>
        <dbReference type="ARBA" id="ARBA00004123"/>
    </source>
</evidence>
<accession>A0A9Q0KWA5</accession>
<dbReference type="InterPro" id="IPR000232">
    <property type="entry name" value="HSF_DNA-bd"/>
</dbReference>
<dbReference type="GO" id="GO:0034605">
    <property type="term" value="P:cellular response to heat"/>
    <property type="evidence" value="ECO:0007669"/>
    <property type="project" value="TreeGrafter"/>
</dbReference>
<keyword evidence="6" id="KW-0804">Transcription</keyword>
<evidence type="ECO:0000256" key="3">
    <source>
        <dbReference type="ARBA" id="ARBA00023015"/>
    </source>
</evidence>
<proteinExistence type="inferred from homology"/>
<dbReference type="PANTHER" id="PTHR10015:SF337">
    <property type="entry name" value="HEAT STRESS TRANSCRIPTION FACTOR A-3"/>
    <property type="match status" value="1"/>
</dbReference>
<dbReference type="FunFam" id="1.10.10.10:FF:000057">
    <property type="entry name" value="Heat shock transcription factor 1"/>
    <property type="match status" value="1"/>
</dbReference>
<keyword evidence="7" id="KW-0539">Nucleus</keyword>
<comment type="subcellular location">
    <subcellularLocation>
        <location evidence="1">Nucleus</location>
    </subcellularLocation>
</comment>
<reference evidence="11" key="1">
    <citation type="journal article" date="2023" name="Plant J.">
        <title>The genome of the king protea, Protea cynaroides.</title>
        <authorList>
            <person name="Chang J."/>
            <person name="Duong T.A."/>
            <person name="Schoeman C."/>
            <person name="Ma X."/>
            <person name="Roodt D."/>
            <person name="Barker N."/>
            <person name="Li Z."/>
            <person name="Van de Peer Y."/>
            <person name="Mizrachi E."/>
        </authorList>
    </citation>
    <scope>NUCLEOTIDE SEQUENCE</scope>
    <source>
        <tissue evidence="11">Young leaves</tissue>
    </source>
</reference>
<dbReference type="SMART" id="SM00415">
    <property type="entry name" value="HSF"/>
    <property type="match status" value="1"/>
</dbReference>
<evidence type="ECO:0000256" key="2">
    <source>
        <dbReference type="ARBA" id="ARBA00022553"/>
    </source>
</evidence>
<keyword evidence="4" id="KW-0346">Stress response</keyword>
<keyword evidence="2" id="KW-0597">Phosphoprotein</keyword>
<dbReference type="GO" id="GO:0003700">
    <property type="term" value="F:DNA-binding transcription factor activity"/>
    <property type="evidence" value="ECO:0007669"/>
    <property type="project" value="InterPro"/>
</dbReference>
<comment type="similarity">
    <text evidence="8">Belongs to the HSF family.</text>
</comment>
<protein>
    <recommendedName>
        <fullName evidence="10">HSF-type DNA-binding domain-containing protein</fullName>
    </recommendedName>
</protein>
<dbReference type="InterPro" id="IPR036390">
    <property type="entry name" value="WH_DNA-bd_sf"/>
</dbReference>
<name>A0A9Q0KWA5_9MAGN</name>
<dbReference type="Proteomes" id="UP001141806">
    <property type="component" value="Unassembled WGS sequence"/>
</dbReference>
<organism evidence="11 12">
    <name type="scientific">Protea cynaroides</name>
    <dbReference type="NCBI Taxonomy" id="273540"/>
    <lineage>
        <taxon>Eukaryota</taxon>
        <taxon>Viridiplantae</taxon>
        <taxon>Streptophyta</taxon>
        <taxon>Embryophyta</taxon>
        <taxon>Tracheophyta</taxon>
        <taxon>Spermatophyta</taxon>
        <taxon>Magnoliopsida</taxon>
        <taxon>Proteales</taxon>
        <taxon>Proteaceae</taxon>
        <taxon>Protea</taxon>
    </lineage>
</organism>
<dbReference type="Pfam" id="PF00447">
    <property type="entry name" value="HSF_DNA-bind"/>
    <property type="match status" value="1"/>
</dbReference>
<dbReference type="GO" id="GO:0006357">
    <property type="term" value="P:regulation of transcription by RNA polymerase II"/>
    <property type="evidence" value="ECO:0007669"/>
    <property type="project" value="TreeGrafter"/>
</dbReference>
<feature type="domain" description="HSF-type DNA-binding" evidence="10">
    <location>
        <begin position="185"/>
        <end position="209"/>
    </location>
</feature>
<feature type="region of interest" description="Disordered" evidence="9">
    <location>
        <begin position="1"/>
        <end position="66"/>
    </location>
</feature>
<sequence length="576" mass="63208">MDPKEKSPISSSPLSSPSSIPPTPPLESGLPVTQPVVWPSSSSPLMDFEDLPSTRASSSLGVESKRGPFGESSILAGLSSTFSSASPSGEIGGFSAVKLSAPMETESKGVFSGGGPTYLTADEREREFVGVPQPLECLQGNPIPPFLSKTYDLVEDRCLDPIISWGSSGETFVVWDTIEFARVVLPQNFKHNNFSSFVRQLNTYGFRKIDTDRWEFANEEFVRGKKHLLKNIHRRKSPQSQQIGGYSGSSVEAGKSGLESDLERLRSEKNLMMQEVVKLQQEHCGTAQRLAATKQRLQTAEQRQKQMVSFLAKLLQNPVFLARLQQKAEQKEVGSPRVRRKFIKQQPGQIKSDSPMEGQIVKYNPDWSSIPTTLGTQELEPVVDKQYPDYILEDMVGKLCFSASGLQVQIGNVASTEMQQDLIGPSDQMGVGTLDSGPMGSEGPFIKGKNVVSPQHKISPEYYASFVEDLARQKAFSGYTFPGDESLVKPEDIWSMGFDASGATSSSSHDVWDNLVNYDVQELGVPGGLSDLWDLSSQQAGGISEIDKWPGDVSVLDDFDKQYEEQKPDPSRSTGP</sequence>
<dbReference type="GO" id="GO:0000978">
    <property type="term" value="F:RNA polymerase II cis-regulatory region sequence-specific DNA binding"/>
    <property type="evidence" value="ECO:0007669"/>
    <property type="project" value="TreeGrafter"/>
</dbReference>
<dbReference type="InterPro" id="IPR036388">
    <property type="entry name" value="WH-like_DNA-bd_sf"/>
</dbReference>
<feature type="compositionally biased region" description="Low complexity" evidence="9">
    <location>
        <begin position="238"/>
        <end position="250"/>
    </location>
</feature>
<evidence type="ECO:0000256" key="7">
    <source>
        <dbReference type="ARBA" id="ARBA00023242"/>
    </source>
</evidence>
<evidence type="ECO:0000256" key="9">
    <source>
        <dbReference type="SAM" id="MobiDB-lite"/>
    </source>
</evidence>
<evidence type="ECO:0000256" key="4">
    <source>
        <dbReference type="ARBA" id="ARBA00023016"/>
    </source>
</evidence>
<evidence type="ECO:0000259" key="10">
    <source>
        <dbReference type="PROSITE" id="PS00434"/>
    </source>
</evidence>